<comment type="caution">
    <text evidence="1">The sequence shown here is derived from an EMBL/GenBank/DDBJ whole genome shotgun (WGS) entry which is preliminary data.</text>
</comment>
<sequence length="275" mass="30929">MFNDDRPSEDVHRASGAEASADQSGTFLSGPSNTSPFSNIFADTNIEGEHFEANYEQGSKLNQDHGHLQDIPEGSTPEQSENSEQDTTELITSTQNDQSPVTSTNDLPSTKGDQHQEIEHPPEVIPEGSNDQIPRMTKWTRSHPQSQIIGDPSDRVQTRSSTANFCYYTSFMSIIKPKKISEALEDPNWVETMQEELLQFERNEVWTLVPLPKGKISIGTKWVFRNKMDEDGVVIRNKARLVAKGYCQEEGIDYDETFSLVARLEAIRIFLTFAA</sequence>
<organism evidence="1 2">
    <name type="scientific">Arctium lappa</name>
    <name type="common">Greater burdock</name>
    <name type="synonym">Lappa major</name>
    <dbReference type="NCBI Taxonomy" id="4217"/>
    <lineage>
        <taxon>Eukaryota</taxon>
        <taxon>Viridiplantae</taxon>
        <taxon>Streptophyta</taxon>
        <taxon>Embryophyta</taxon>
        <taxon>Tracheophyta</taxon>
        <taxon>Spermatophyta</taxon>
        <taxon>Magnoliopsida</taxon>
        <taxon>eudicotyledons</taxon>
        <taxon>Gunneridae</taxon>
        <taxon>Pentapetalae</taxon>
        <taxon>asterids</taxon>
        <taxon>campanulids</taxon>
        <taxon>Asterales</taxon>
        <taxon>Asteraceae</taxon>
        <taxon>Carduoideae</taxon>
        <taxon>Cardueae</taxon>
        <taxon>Arctiinae</taxon>
        <taxon>Arctium</taxon>
    </lineage>
</organism>
<dbReference type="EMBL" id="CM042052">
    <property type="protein sequence ID" value="KAI3718425.1"/>
    <property type="molecule type" value="Genomic_DNA"/>
</dbReference>
<dbReference type="Proteomes" id="UP001055879">
    <property type="component" value="Linkage Group LG06"/>
</dbReference>
<keyword evidence="2" id="KW-1185">Reference proteome</keyword>
<reference evidence="1 2" key="2">
    <citation type="journal article" date="2022" name="Mol. Ecol. Resour.">
        <title>The genomes of chicory, endive, great burdock and yacon provide insights into Asteraceae paleo-polyploidization history and plant inulin production.</title>
        <authorList>
            <person name="Fan W."/>
            <person name="Wang S."/>
            <person name="Wang H."/>
            <person name="Wang A."/>
            <person name="Jiang F."/>
            <person name="Liu H."/>
            <person name="Zhao H."/>
            <person name="Xu D."/>
            <person name="Zhang Y."/>
        </authorList>
    </citation>
    <scope>NUCLEOTIDE SEQUENCE [LARGE SCALE GENOMIC DNA]</scope>
    <source>
        <strain evidence="2">cv. Niubang</strain>
    </source>
</reference>
<accession>A0ACB9B907</accession>
<proteinExistence type="predicted"/>
<evidence type="ECO:0000313" key="2">
    <source>
        <dbReference type="Proteomes" id="UP001055879"/>
    </source>
</evidence>
<gene>
    <name evidence="1" type="ORF">L6452_19296</name>
</gene>
<reference evidence="2" key="1">
    <citation type="journal article" date="2022" name="Mol. Ecol. Resour.">
        <title>The genomes of chicory, endive, great burdock and yacon provide insights into Asteraceae palaeo-polyploidization history and plant inulin production.</title>
        <authorList>
            <person name="Fan W."/>
            <person name="Wang S."/>
            <person name="Wang H."/>
            <person name="Wang A."/>
            <person name="Jiang F."/>
            <person name="Liu H."/>
            <person name="Zhao H."/>
            <person name="Xu D."/>
            <person name="Zhang Y."/>
        </authorList>
    </citation>
    <scope>NUCLEOTIDE SEQUENCE [LARGE SCALE GENOMIC DNA]</scope>
    <source>
        <strain evidence="2">cv. Niubang</strain>
    </source>
</reference>
<name>A0ACB9B907_ARCLA</name>
<evidence type="ECO:0000313" key="1">
    <source>
        <dbReference type="EMBL" id="KAI3718425.1"/>
    </source>
</evidence>
<protein>
    <submittedName>
        <fullName evidence="1">Uncharacterized protein</fullName>
    </submittedName>
</protein>